<dbReference type="STRING" id="1127673.GLIP_1570"/>
<evidence type="ECO:0000259" key="3">
    <source>
        <dbReference type="Pfam" id="PF00497"/>
    </source>
</evidence>
<organism evidence="4 5">
    <name type="scientific">Aliiglaciecola lipolytica E3</name>
    <dbReference type="NCBI Taxonomy" id="1127673"/>
    <lineage>
        <taxon>Bacteria</taxon>
        <taxon>Pseudomonadati</taxon>
        <taxon>Pseudomonadota</taxon>
        <taxon>Gammaproteobacteria</taxon>
        <taxon>Alteromonadales</taxon>
        <taxon>Alteromonadaceae</taxon>
        <taxon>Aliiglaciecola</taxon>
    </lineage>
</organism>
<keyword evidence="5" id="KW-1185">Reference proteome</keyword>
<dbReference type="PANTHER" id="PTHR35936:SF25">
    <property type="entry name" value="ABC TRANSPORTER SUBSTRATE-BINDING PROTEIN"/>
    <property type="match status" value="1"/>
</dbReference>
<dbReference type="Pfam" id="PF00497">
    <property type="entry name" value="SBP_bac_3"/>
    <property type="match status" value="1"/>
</dbReference>
<dbReference type="PANTHER" id="PTHR35936">
    <property type="entry name" value="MEMBRANE-BOUND LYTIC MUREIN TRANSGLYCOSYLASE F"/>
    <property type="match status" value="1"/>
</dbReference>
<protein>
    <recommendedName>
        <fullName evidence="3">Solute-binding protein family 3/N-terminal domain-containing protein</fullName>
    </recommendedName>
</protein>
<dbReference type="Gene3D" id="3.40.190.10">
    <property type="entry name" value="Periplasmic binding protein-like II"/>
    <property type="match status" value="2"/>
</dbReference>
<dbReference type="eggNOG" id="COG0834">
    <property type="taxonomic scope" value="Bacteria"/>
</dbReference>
<feature type="domain" description="Solute-binding protein family 3/N-terminal" evidence="3">
    <location>
        <begin position="37"/>
        <end position="362"/>
    </location>
</feature>
<comment type="similarity">
    <text evidence="1">Belongs to the bacterial solute-binding protein 3 family.</text>
</comment>
<sequence length="465" mass="52207">MIMVSLIVALMLLIAAIIYSGSKPASGPKVILLSSGEWAPYSGEGLPQQGIASVIVRSVIEQMGYQLEIQFMPWSIAQSKAESSQQDSQISGTFPYIRTEQRENQFYFSDPIIDVPNGIFYHRQYSPLAATISKPSDLQNYAVITLAGYEYTEKLRQYIPQKSCNFKDTLQGFEILDSDQQWVLISTKKLTKKVVEEIRNSAETKRLNLGDSLLQIRQIAHSTLPTIFQNEANNLFAYKVSNQAKSQTFDILQAQNVTFIVTPEINGDSVFIKKNNTDCQLSFIDGLRWLAYMSKPKILIESMQVGETLLTKTKPELSAKVGFANYIDYVPHSVMFSKNNPNNLSLKNQFNEVLKRLKSNPQAYNSLLNQATNEIDLADSVILTASSQHALVKGQLYDPQQLKCLQTEMFTFPKGSKALVRQWPDIFLDSANEAKNKMVVASVLNGPLASKITMYCFEPTSVQLQ</sequence>
<comment type="caution">
    <text evidence="4">The sequence shown here is derived from an EMBL/GenBank/DDBJ whole genome shotgun (WGS) entry which is preliminary data.</text>
</comment>
<dbReference type="AlphaFoldDB" id="K6X0J7"/>
<evidence type="ECO:0000313" key="5">
    <source>
        <dbReference type="Proteomes" id="UP000006334"/>
    </source>
</evidence>
<dbReference type="EMBL" id="BAEN01000035">
    <property type="protein sequence ID" value="GAC14204.1"/>
    <property type="molecule type" value="Genomic_DNA"/>
</dbReference>
<evidence type="ECO:0000313" key="4">
    <source>
        <dbReference type="EMBL" id="GAC14204.1"/>
    </source>
</evidence>
<dbReference type="SUPFAM" id="SSF53850">
    <property type="entry name" value="Periplasmic binding protein-like II"/>
    <property type="match status" value="1"/>
</dbReference>
<keyword evidence="2" id="KW-0732">Signal</keyword>
<dbReference type="InterPro" id="IPR001638">
    <property type="entry name" value="Solute-binding_3/MltF_N"/>
</dbReference>
<gene>
    <name evidence="4" type="ORF">GLIP_1570</name>
</gene>
<accession>K6X0J7</accession>
<proteinExistence type="inferred from homology"/>
<reference evidence="4 5" key="1">
    <citation type="journal article" date="2017" name="Antonie Van Leeuwenhoek">
        <title>Rhizobium rhizosphaerae sp. nov., a novel species isolated from rice rhizosphere.</title>
        <authorList>
            <person name="Zhao J.J."/>
            <person name="Zhang J."/>
            <person name="Zhang R.J."/>
            <person name="Zhang C.W."/>
            <person name="Yin H.Q."/>
            <person name="Zhang X.X."/>
        </authorList>
    </citation>
    <scope>NUCLEOTIDE SEQUENCE [LARGE SCALE GENOMIC DNA]</scope>
    <source>
        <strain evidence="4 5">E3</strain>
    </source>
</reference>
<evidence type="ECO:0000256" key="1">
    <source>
        <dbReference type="ARBA" id="ARBA00010333"/>
    </source>
</evidence>
<evidence type="ECO:0000256" key="2">
    <source>
        <dbReference type="ARBA" id="ARBA00022729"/>
    </source>
</evidence>
<name>K6X0J7_9ALTE</name>
<dbReference type="Proteomes" id="UP000006334">
    <property type="component" value="Unassembled WGS sequence"/>
</dbReference>